<feature type="transmembrane region" description="Helical" evidence="1">
    <location>
        <begin position="109"/>
        <end position="130"/>
    </location>
</feature>
<dbReference type="RefSeq" id="WP_092688180.1">
    <property type="nucleotide sequence ID" value="NZ_FNBK01000002.1"/>
</dbReference>
<gene>
    <name evidence="2" type="ORF">SAMN05216218_102244</name>
</gene>
<proteinExistence type="predicted"/>
<keyword evidence="1" id="KW-0472">Membrane</keyword>
<protein>
    <submittedName>
        <fullName evidence="2">Uncharacterized protein</fullName>
    </submittedName>
</protein>
<accession>A0A1G7GZE1</accession>
<organism evidence="2 3">
    <name type="scientific">Halorientalis regularis</name>
    <dbReference type="NCBI Taxonomy" id="660518"/>
    <lineage>
        <taxon>Archaea</taxon>
        <taxon>Methanobacteriati</taxon>
        <taxon>Methanobacteriota</taxon>
        <taxon>Stenosarchaea group</taxon>
        <taxon>Halobacteria</taxon>
        <taxon>Halobacteriales</taxon>
        <taxon>Haloarculaceae</taxon>
        <taxon>Halorientalis</taxon>
    </lineage>
</organism>
<keyword evidence="1" id="KW-0812">Transmembrane</keyword>
<name>A0A1G7GZE1_9EURY</name>
<feature type="transmembrane region" description="Helical" evidence="1">
    <location>
        <begin position="64"/>
        <end position="88"/>
    </location>
</feature>
<evidence type="ECO:0000313" key="2">
    <source>
        <dbReference type="EMBL" id="SDE93299.1"/>
    </source>
</evidence>
<reference evidence="3" key="1">
    <citation type="submission" date="2016-10" db="EMBL/GenBank/DDBJ databases">
        <authorList>
            <person name="Varghese N."/>
            <person name="Submissions S."/>
        </authorList>
    </citation>
    <scope>NUCLEOTIDE SEQUENCE [LARGE SCALE GENOMIC DNA]</scope>
    <source>
        <strain evidence="3">IBRC-M 10760</strain>
    </source>
</reference>
<keyword evidence="1" id="KW-1133">Transmembrane helix</keyword>
<evidence type="ECO:0000313" key="3">
    <source>
        <dbReference type="Proteomes" id="UP000199076"/>
    </source>
</evidence>
<sequence>MHWVLVVSTVGIGIALRALARVRAITTGRATALGVAVPLFVGPASASAADQVGSVACQLGIGDLVTFAIAALAVFHVVKGAITATVAFDKLGSPRADRQRQGRRAMVGALQATAGAVFPVVVGAIFTVVLDFELGACIHLL</sequence>
<dbReference type="AlphaFoldDB" id="A0A1G7GZE1"/>
<dbReference type="OrthoDB" id="240579at2157"/>
<evidence type="ECO:0000256" key="1">
    <source>
        <dbReference type="SAM" id="Phobius"/>
    </source>
</evidence>
<keyword evidence="3" id="KW-1185">Reference proteome</keyword>
<dbReference type="EMBL" id="FNBK01000002">
    <property type="protein sequence ID" value="SDE93299.1"/>
    <property type="molecule type" value="Genomic_DNA"/>
</dbReference>
<dbReference type="Proteomes" id="UP000199076">
    <property type="component" value="Unassembled WGS sequence"/>
</dbReference>